<proteinExistence type="predicted"/>
<feature type="region of interest" description="Disordered" evidence="1">
    <location>
        <begin position="1"/>
        <end position="46"/>
    </location>
</feature>
<evidence type="ECO:0000313" key="3">
    <source>
        <dbReference type="Proteomes" id="UP001271007"/>
    </source>
</evidence>
<keyword evidence="3" id="KW-1185">Reference proteome</keyword>
<feature type="compositionally biased region" description="Polar residues" evidence="1">
    <location>
        <begin position="85"/>
        <end position="99"/>
    </location>
</feature>
<dbReference type="EMBL" id="JAWDJX010000100">
    <property type="protein sequence ID" value="KAK3046313.1"/>
    <property type="molecule type" value="Genomic_DNA"/>
</dbReference>
<organism evidence="2 3">
    <name type="scientific">Extremus antarcticus</name>
    <dbReference type="NCBI Taxonomy" id="702011"/>
    <lineage>
        <taxon>Eukaryota</taxon>
        <taxon>Fungi</taxon>
        <taxon>Dikarya</taxon>
        <taxon>Ascomycota</taxon>
        <taxon>Pezizomycotina</taxon>
        <taxon>Dothideomycetes</taxon>
        <taxon>Dothideomycetidae</taxon>
        <taxon>Mycosphaerellales</taxon>
        <taxon>Extremaceae</taxon>
        <taxon>Extremus</taxon>
    </lineage>
</organism>
<name>A0AAJ0G9K1_9PEZI</name>
<feature type="compositionally biased region" description="Basic and acidic residues" evidence="1">
    <location>
        <begin position="1"/>
        <end position="36"/>
    </location>
</feature>
<comment type="caution">
    <text evidence="2">The sequence shown here is derived from an EMBL/GenBank/DDBJ whole genome shotgun (WGS) entry which is preliminary data.</text>
</comment>
<evidence type="ECO:0000313" key="2">
    <source>
        <dbReference type="EMBL" id="KAK3046313.1"/>
    </source>
</evidence>
<protein>
    <submittedName>
        <fullName evidence="2">Uncharacterized protein</fullName>
    </submittedName>
</protein>
<sequence>MQHKDETHVSKSPLQDDRDTCEDVPKGVEQDLRDLEMVTDSPSDENLVDMDVCFDAELPDIHEETATQYSDVYTEDSAPEPYASSPATPLTPSAVSSSHVAMMQDERSPVDASPGPSQSYNGPGAYPCTSDLMCASFVGYVSDGMVIGDGTSVTFISK</sequence>
<feature type="region of interest" description="Disordered" evidence="1">
    <location>
        <begin position="65"/>
        <end position="122"/>
    </location>
</feature>
<accession>A0AAJ0G9K1</accession>
<reference evidence="2" key="1">
    <citation type="submission" date="2023-04" db="EMBL/GenBank/DDBJ databases">
        <title>Black Yeasts Isolated from many extreme environments.</title>
        <authorList>
            <person name="Coleine C."/>
            <person name="Stajich J.E."/>
            <person name="Selbmann L."/>
        </authorList>
    </citation>
    <scope>NUCLEOTIDE SEQUENCE</scope>
    <source>
        <strain evidence="2">CCFEE 5312</strain>
    </source>
</reference>
<evidence type="ECO:0000256" key="1">
    <source>
        <dbReference type="SAM" id="MobiDB-lite"/>
    </source>
</evidence>
<gene>
    <name evidence="2" type="ORF">LTR09_012186</name>
</gene>
<dbReference type="AlphaFoldDB" id="A0AAJ0G9K1"/>
<dbReference type="Proteomes" id="UP001271007">
    <property type="component" value="Unassembled WGS sequence"/>
</dbReference>